<keyword evidence="4 8" id="KW-0479">Metal-binding</keyword>
<gene>
    <name evidence="8" type="primary">tadA</name>
    <name evidence="10" type="ORF">SAMN05660706_14118</name>
</gene>
<protein>
    <recommendedName>
        <fullName evidence="8">tRNA-specific adenosine deaminase</fullName>
        <ecNumber evidence="8">3.5.4.33</ecNumber>
    </recommendedName>
</protein>
<dbReference type="Pfam" id="PF14437">
    <property type="entry name" value="MafB19-deam"/>
    <property type="match status" value="1"/>
</dbReference>
<comment type="cofactor">
    <cofactor evidence="8">
        <name>Zn(2+)</name>
        <dbReference type="ChEBI" id="CHEBI:29105"/>
    </cofactor>
    <text evidence="8">Binds 1 zinc ion per subunit.</text>
</comment>
<evidence type="ECO:0000256" key="6">
    <source>
        <dbReference type="ARBA" id="ARBA00022833"/>
    </source>
</evidence>
<dbReference type="Gene3D" id="3.40.140.10">
    <property type="entry name" value="Cytidine Deaminase, domain 2"/>
    <property type="match status" value="1"/>
</dbReference>
<comment type="function">
    <text evidence="8">Catalyzes the deamination of adenosine to inosine at the wobble position 34 of tRNA(Arg2).</text>
</comment>
<dbReference type="EMBL" id="FOYM01000041">
    <property type="protein sequence ID" value="SFR16635.1"/>
    <property type="molecule type" value="Genomic_DNA"/>
</dbReference>
<dbReference type="HAMAP" id="MF_00972">
    <property type="entry name" value="tRNA_aden_deaminase"/>
    <property type="match status" value="1"/>
</dbReference>
<evidence type="ECO:0000256" key="1">
    <source>
        <dbReference type="ARBA" id="ARBA00010669"/>
    </source>
</evidence>
<evidence type="ECO:0000256" key="5">
    <source>
        <dbReference type="ARBA" id="ARBA00022801"/>
    </source>
</evidence>
<dbReference type="CDD" id="cd01285">
    <property type="entry name" value="nucleoside_deaminase"/>
    <property type="match status" value="1"/>
</dbReference>
<dbReference type="GO" id="GO:0008270">
    <property type="term" value="F:zinc ion binding"/>
    <property type="evidence" value="ECO:0007669"/>
    <property type="project" value="UniProtKB-UniRule"/>
</dbReference>
<keyword evidence="3 8" id="KW-0819">tRNA processing</keyword>
<feature type="active site" description="Proton donor" evidence="8">
    <location>
        <position position="54"/>
    </location>
</feature>
<organism evidence="10 11">
    <name type="scientific">Desulfoscipio geothermicus DSM 3669</name>
    <dbReference type="NCBI Taxonomy" id="1121426"/>
    <lineage>
        <taxon>Bacteria</taxon>
        <taxon>Bacillati</taxon>
        <taxon>Bacillota</taxon>
        <taxon>Clostridia</taxon>
        <taxon>Eubacteriales</taxon>
        <taxon>Desulfallaceae</taxon>
        <taxon>Desulfoscipio</taxon>
    </lineage>
</organism>
<comment type="subunit">
    <text evidence="2 8">Homodimer.</text>
</comment>
<dbReference type="InterPro" id="IPR028883">
    <property type="entry name" value="tRNA_aden_deaminase"/>
</dbReference>
<dbReference type="EC" id="3.5.4.33" evidence="8"/>
<evidence type="ECO:0000256" key="7">
    <source>
        <dbReference type="ARBA" id="ARBA00048045"/>
    </source>
</evidence>
<dbReference type="PROSITE" id="PS00903">
    <property type="entry name" value="CYT_DCMP_DEAMINASES_1"/>
    <property type="match status" value="1"/>
</dbReference>
<feature type="binding site" evidence="8">
    <location>
        <position position="52"/>
    </location>
    <ligand>
        <name>Zn(2+)</name>
        <dbReference type="ChEBI" id="CHEBI:29105"/>
        <note>catalytic</note>
    </ligand>
</feature>
<evidence type="ECO:0000313" key="11">
    <source>
        <dbReference type="Proteomes" id="UP000199584"/>
    </source>
</evidence>
<dbReference type="PROSITE" id="PS51747">
    <property type="entry name" value="CYT_DCMP_DEAMINASES_2"/>
    <property type="match status" value="1"/>
</dbReference>
<dbReference type="InterPro" id="IPR016192">
    <property type="entry name" value="APOBEC/CMP_deaminase_Zn-bd"/>
</dbReference>
<feature type="domain" description="CMP/dCMP-type deaminase" evidence="9">
    <location>
        <begin position="1"/>
        <end position="110"/>
    </location>
</feature>
<keyword evidence="6 8" id="KW-0862">Zinc</keyword>
<feature type="binding site" evidence="8">
    <location>
        <position position="82"/>
    </location>
    <ligand>
        <name>Zn(2+)</name>
        <dbReference type="ChEBI" id="CHEBI:29105"/>
        <note>catalytic</note>
    </ligand>
</feature>
<evidence type="ECO:0000259" key="9">
    <source>
        <dbReference type="PROSITE" id="PS51747"/>
    </source>
</evidence>
<dbReference type="InterPro" id="IPR016193">
    <property type="entry name" value="Cytidine_deaminase-like"/>
</dbReference>
<dbReference type="PANTHER" id="PTHR11079:SF202">
    <property type="entry name" value="TRNA-SPECIFIC ADENOSINE DEAMINASE"/>
    <property type="match status" value="1"/>
</dbReference>
<name>A0A1I6EG04_9FIRM</name>
<dbReference type="PANTHER" id="PTHR11079">
    <property type="entry name" value="CYTOSINE DEAMINASE FAMILY MEMBER"/>
    <property type="match status" value="1"/>
</dbReference>
<dbReference type="InterPro" id="IPR002125">
    <property type="entry name" value="CMP_dCMP_dom"/>
</dbReference>
<keyword evidence="5 8" id="KW-0378">Hydrolase</keyword>
<sequence length="155" mass="17304">MDYTGYMREALAEAEKAYAKGEVPIGAVVVLDDKIIGRGHNLRETLKDSTAHAEIVAMREAARRIGDWRLDGAVVYSTVEPCPMCAGAMIQFRVQTAVYGAPDPKAGAVDSIMDILREPRFNHQVGVVSGVLEYECRTIIQRFFRELRESRKESK</sequence>
<dbReference type="SUPFAM" id="SSF53927">
    <property type="entry name" value="Cytidine deaminase-like"/>
    <property type="match status" value="1"/>
</dbReference>
<evidence type="ECO:0000256" key="8">
    <source>
        <dbReference type="HAMAP-Rule" id="MF_00972"/>
    </source>
</evidence>
<dbReference type="GO" id="GO:0052717">
    <property type="term" value="F:tRNA-specific adenosine-34 deaminase activity"/>
    <property type="evidence" value="ECO:0007669"/>
    <property type="project" value="UniProtKB-UniRule"/>
</dbReference>
<feature type="binding site" evidence="8">
    <location>
        <position position="85"/>
    </location>
    <ligand>
        <name>Zn(2+)</name>
        <dbReference type="ChEBI" id="CHEBI:29105"/>
        <note>catalytic</note>
    </ligand>
</feature>
<dbReference type="Proteomes" id="UP000199584">
    <property type="component" value="Unassembled WGS sequence"/>
</dbReference>
<evidence type="ECO:0000313" key="10">
    <source>
        <dbReference type="EMBL" id="SFR16635.1"/>
    </source>
</evidence>
<dbReference type="GO" id="GO:0002100">
    <property type="term" value="P:tRNA wobble adenosine to inosine editing"/>
    <property type="evidence" value="ECO:0007669"/>
    <property type="project" value="UniProtKB-UniRule"/>
</dbReference>
<comment type="catalytic activity">
    <reaction evidence="7 8">
        <text>adenosine(34) in tRNA + H2O + H(+) = inosine(34) in tRNA + NH4(+)</text>
        <dbReference type="Rhea" id="RHEA:43168"/>
        <dbReference type="Rhea" id="RHEA-COMP:10373"/>
        <dbReference type="Rhea" id="RHEA-COMP:10374"/>
        <dbReference type="ChEBI" id="CHEBI:15377"/>
        <dbReference type="ChEBI" id="CHEBI:15378"/>
        <dbReference type="ChEBI" id="CHEBI:28938"/>
        <dbReference type="ChEBI" id="CHEBI:74411"/>
        <dbReference type="ChEBI" id="CHEBI:82852"/>
        <dbReference type="EC" id="3.5.4.33"/>
    </reaction>
</comment>
<evidence type="ECO:0000256" key="3">
    <source>
        <dbReference type="ARBA" id="ARBA00022694"/>
    </source>
</evidence>
<keyword evidence="11" id="KW-1185">Reference proteome</keyword>
<dbReference type="FunFam" id="3.40.140.10:FF:000005">
    <property type="entry name" value="tRNA-specific adenosine deaminase"/>
    <property type="match status" value="1"/>
</dbReference>
<dbReference type="NCBIfam" id="NF008113">
    <property type="entry name" value="PRK10860.1"/>
    <property type="match status" value="1"/>
</dbReference>
<evidence type="ECO:0000256" key="2">
    <source>
        <dbReference type="ARBA" id="ARBA00011738"/>
    </source>
</evidence>
<dbReference type="InterPro" id="IPR058535">
    <property type="entry name" value="MafB19-deam"/>
</dbReference>
<reference evidence="11" key="1">
    <citation type="submission" date="2016-10" db="EMBL/GenBank/DDBJ databases">
        <authorList>
            <person name="Varghese N."/>
            <person name="Submissions S."/>
        </authorList>
    </citation>
    <scope>NUCLEOTIDE SEQUENCE [LARGE SCALE GENOMIC DNA]</scope>
    <source>
        <strain evidence="11">DSM 3669</strain>
    </source>
</reference>
<accession>A0A1I6EG04</accession>
<dbReference type="AlphaFoldDB" id="A0A1I6EG04"/>
<proteinExistence type="inferred from homology"/>
<comment type="similarity">
    <text evidence="1">Belongs to the cytidine and deoxycytidylate deaminase family. ADAT2 subfamily.</text>
</comment>
<evidence type="ECO:0000256" key="4">
    <source>
        <dbReference type="ARBA" id="ARBA00022723"/>
    </source>
</evidence>
<dbReference type="STRING" id="39060.SAMN05660706_14118"/>